<dbReference type="GO" id="GO:0015192">
    <property type="term" value="F:L-phenylalanine transmembrane transporter activity"/>
    <property type="evidence" value="ECO:0007669"/>
    <property type="project" value="TreeGrafter"/>
</dbReference>
<evidence type="ECO:0000256" key="3">
    <source>
        <dbReference type="ARBA" id="ARBA00022475"/>
    </source>
</evidence>
<dbReference type="GO" id="GO:0015808">
    <property type="term" value="P:L-alanine transport"/>
    <property type="evidence" value="ECO:0007669"/>
    <property type="project" value="TreeGrafter"/>
</dbReference>
<keyword evidence="4" id="KW-0997">Cell inner membrane</keyword>
<dbReference type="GO" id="GO:1903805">
    <property type="term" value="P:L-valine import across plasma membrane"/>
    <property type="evidence" value="ECO:0007669"/>
    <property type="project" value="TreeGrafter"/>
</dbReference>
<dbReference type="GO" id="GO:0042941">
    <property type="term" value="P:D-alanine transmembrane transport"/>
    <property type="evidence" value="ECO:0007669"/>
    <property type="project" value="TreeGrafter"/>
</dbReference>
<dbReference type="InterPro" id="IPR003593">
    <property type="entry name" value="AAA+_ATPase"/>
</dbReference>
<dbReference type="SUPFAM" id="SSF52540">
    <property type="entry name" value="P-loop containing nucleoside triphosphate hydrolases"/>
    <property type="match status" value="1"/>
</dbReference>
<organism evidence="9 10">
    <name type="scientific">Burkholderia aenigmatica</name>
    <dbReference type="NCBI Taxonomy" id="2015348"/>
    <lineage>
        <taxon>Bacteria</taxon>
        <taxon>Pseudomonadati</taxon>
        <taxon>Pseudomonadota</taxon>
        <taxon>Betaproteobacteria</taxon>
        <taxon>Burkholderiales</taxon>
        <taxon>Burkholderiaceae</taxon>
        <taxon>Burkholderia</taxon>
        <taxon>Burkholderia cepacia complex</taxon>
    </lineage>
</organism>
<dbReference type="CDD" id="cd03219">
    <property type="entry name" value="ABC_Mj1267_LivG_branched"/>
    <property type="match status" value="1"/>
</dbReference>
<keyword evidence="6 9" id="KW-0067">ATP-binding</keyword>
<dbReference type="GO" id="GO:0005304">
    <property type="term" value="F:L-valine transmembrane transporter activity"/>
    <property type="evidence" value="ECO:0007669"/>
    <property type="project" value="TreeGrafter"/>
</dbReference>
<dbReference type="InterPro" id="IPR003439">
    <property type="entry name" value="ABC_transporter-like_ATP-bd"/>
</dbReference>
<dbReference type="InterPro" id="IPR027417">
    <property type="entry name" value="P-loop_NTPase"/>
</dbReference>
<dbReference type="GO" id="GO:0005524">
    <property type="term" value="F:ATP binding"/>
    <property type="evidence" value="ECO:0007669"/>
    <property type="project" value="UniProtKB-KW"/>
</dbReference>
<evidence type="ECO:0000313" key="10">
    <source>
        <dbReference type="Proteomes" id="UP000494301"/>
    </source>
</evidence>
<dbReference type="PANTHER" id="PTHR45772:SF11">
    <property type="entry name" value="HIGH-AFFINITY BRANCHED-CHAIN AMINO ACID TRANSPORT ATP-BINDING PROTEIN LIVG"/>
    <property type="match status" value="1"/>
</dbReference>
<dbReference type="GO" id="GO:0015188">
    <property type="term" value="F:L-isoleucine transmembrane transporter activity"/>
    <property type="evidence" value="ECO:0007669"/>
    <property type="project" value="TreeGrafter"/>
</dbReference>
<dbReference type="SMART" id="SM00382">
    <property type="entry name" value="AAA"/>
    <property type="match status" value="1"/>
</dbReference>
<dbReference type="PROSITE" id="PS50893">
    <property type="entry name" value="ABC_TRANSPORTER_2"/>
    <property type="match status" value="1"/>
</dbReference>
<evidence type="ECO:0000256" key="4">
    <source>
        <dbReference type="ARBA" id="ARBA00022519"/>
    </source>
</evidence>
<dbReference type="GO" id="GO:0016887">
    <property type="term" value="F:ATP hydrolysis activity"/>
    <property type="evidence" value="ECO:0007669"/>
    <property type="project" value="InterPro"/>
</dbReference>
<keyword evidence="5" id="KW-0547">Nucleotide-binding</keyword>
<dbReference type="InterPro" id="IPR032823">
    <property type="entry name" value="BCA_ABC_TP_C"/>
</dbReference>
<dbReference type="AlphaFoldDB" id="A0A6J5JUK3"/>
<dbReference type="Pfam" id="PF12399">
    <property type="entry name" value="BCA_ABC_TP_C"/>
    <property type="match status" value="1"/>
</dbReference>
<keyword evidence="2" id="KW-0813">Transport</keyword>
<keyword evidence="7" id="KW-0029">Amino-acid transport</keyword>
<dbReference type="GO" id="GO:0005886">
    <property type="term" value="C:plasma membrane"/>
    <property type="evidence" value="ECO:0007669"/>
    <property type="project" value="TreeGrafter"/>
</dbReference>
<dbReference type="Gene3D" id="3.40.50.300">
    <property type="entry name" value="P-loop containing nucleotide triphosphate hydrolases"/>
    <property type="match status" value="1"/>
</dbReference>
<dbReference type="Pfam" id="PF00005">
    <property type="entry name" value="ABC_tran"/>
    <property type="match status" value="1"/>
</dbReference>
<keyword evidence="4" id="KW-0472">Membrane</keyword>
<name>A0A6J5JUK3_9BURK</name>
<keyword evidence="3" id="KW-1003">Cell membrane</keyword>
<evidence type="ECO:0000313" key="9">
    <source>
        <dbReference type="EMBL" id="CAB3974725.1"/>
    </source>
</evidence>
<feature type="domain" description="ABC transporter" evidence="8">
    <location>
        <begin position="30"/>
        <end position="287"/>
    </location>
</feature>
<evidence type="ECO:0000256" key="5">
    <source>
        <dbReference type="ARBA" id="ARBA00022741"/>
    </source>
</evidence>
<evidence type="ECO:0000256" key="2">
    <source>
        <dbReference type="ARBA" id="ARBA00022448"/>
    </source>
</evidence>
<sequence>MMDPMTPLIFESAPAGRGRCESPAERGPLLHVENIVMQFGGLRAIENMSMTARAGEVTSVIGPNGAGKTTFFNCLTGFYKPTSGAIALEHPTRGKLRLDAMRNADVARVGQVVRTFQNIRLFPRMTVLENLMIAQHNALQKASRFSISGALNLRGYRSASRDAVAKAMEWLERLNLRDLADKPAGDMPYGVQRRIEIARAMCADPILLCLDEPAAGLNPRESAALTALLSSLARDRGIGVLLIEHDMSVVMKVSDHIVVLNHGKKIAEGTPAEVKANPDVIAAYLGEEESETSDQPA</sequence>
<evidence type="ECO:0000256" key="6">
    <source>
        <dbReference type="ARBA" id="ARBA00022840"/>
    </source>
</evidence>
<dbReference type="EMBL" id="CABWIL020000050">
    <property type="protein sequence ID" value="CAB3974725.1"/>
    <property type="molecule type" value="Genomic_DNA"/>
</dbReference>
<evidence type="ECO:0000259" key="8">
    <source>
        <dbReference type="PROSITE" id="PS50893"/>
    </source>
</evidence>
<dbReference type="FunFam" id="3.40.50.300:FF:000421">
    <property type="entry name" value="Branched-chain amino acid ABC transporter ATP-binding protein"/>
    <property type="match status" value="1"/>
</dbReference>
<dbReference type="Proteomes" id="UP000494301">
    <property type="component" value="Unassembled WGS sequence"/>
</dbReference>
<proteinExistence type="inferred from homology"/>
<protein>
    <submittedName>
        <fullName evidence="9">Leucine/isoleucine/valine transporter ATP-binding subunit</fullName>
    </submittedName>
</protein>
<evidence type="ECO:0000256" key="7">
    <source>
        <dbReference type="ARBA" id="ARBA00022970"/>
    </source>
</evidence>
<reference evidence="9 10" key="1">
    <citation type="submission" date="2020-04" db="EMBL/GenBank/DDBJ databases">
        <authorList>
            <person name="Depoorter E."/>
        </authorList>
    </citation>
    <scope>NUCLEOTIDE SEQUENCE [LARGE SCALE GENOMIC DNA]</scope>
    <source>
        <strain evidence="9 10">BCC0217</strain>
    </source>
</reference>
<evidence type="ECO:0000256" key="1">
    <source>
        <dbReference type="ARBA" id="ARBA00005417"/>
    </source>
</evidence>
<accession>A0A6J5JUK3</accession>
<gene>
    <name evidence="9" type="ORF">BLA3211_08166</name>
</gene>
<comment type="similarity">
    <text evidence="1">Belongs to the ABC transporter superfamily.</text>
</comment>
<dbReference type="PANTHER" id="PTHR45772">
    <property type="entry name" value="CONSERVED COMPONENT OF ABC TRANSPORTER FOR NATURAL AMINO ACIDS-RELATED"/>
    <property type="match status" value="1"/>
</dbReference>
<dbReference type="GO" id="GO:1903806">
    <property type="term" value="P:L-isoleucine import across plasma membrane"/>
    <property type="evidence" value="ECO:0007669"/>
    <property type="project" value="TreeGrafter"/>
</dbReference>
<dbReference type="InterPro" id="IPR051120">
    <property type="entry name" value="ABC_AA/LPS_Transport"/>
</dbReference>